<dbReference type="AlphaFoldDB" id="A0A0F4QBG0"/>
<dbReference type="Pfam" id="PF15575">
    <property type="entry name" value="Imm49"/>
    <property type="match status" value="1"/>
</dbReference>
<dbReference type="PATRIC" id="fig|43658.5.peg.4914"/>
<organism evidence="1 2">
    <name type="scientific">Pseudoalteromonas rubra</name>
    <dbReference type="NCBI Taxonomy" id="43658"/>
    <lineage>
        <taxon>Bacteria</taxon>
        <taxon>Pseudomonadati</taxon>
        <taxon>Pseudomonadota</taxon>
        <taxon>Gammaproteobacteria</taxon>
        <taxon>Alteromonadales</taxon>
        <taxon>Pseudoalteromonadaceae</taxon>
        <taxon>Pseudoalteromonas</taxon>
    </lineage>
</organism>
<comment type="caution">
    <text evidence="1">The sequence shown here is derived from an EMBL/GenBank/DDBJ whole genome shotgun (WGS) entry which is preliminary data.</text>
</comment>
<dbReference type="EMBL" id="JXYA01000082">
    <property type="protein sequence ID" value="KJZ05011.1"/>
    <property type="molecule type" value="Genomic_DNA"/>
</dbReference>
<dbReference type="RefSeq" id="WP_046007351.1">
    <property type="nucleotide sequence ID" value="NZ_JXYA01000082.1"/>
</dbReference>
<gene>
    <name evidence="1" type="ORF">TW77_23225</name>
</gene>
<dbReference type="Proteomes" id="UP000033452">
    <property type="component" value="Unassembled WGS sequence"/>
</dbReference>
<reference evidence="1 2" key="1">
    <citation type="journal article" date="2015" name="BMC Genomics">
        <title>Genome mining reveals unlocked bioactive potential of marine Gram-negative bacteria.</title>
        <authorList>
            <person name="Machado H."/>
            <person name="Sonnenschein E.C."/>
            <person name="Melchiorsen J."/>
            <person name="Gram L."/>
        </authorList>
    </citation>
    <scope>NUCLEOTIDE SEQUENCE [LARGE SCALE GENOMIC DNA]</scope>
    <source>
        <strain evidence="1 2">S2471</strain>
    </source>
</reference>
<sequence>MKKELSTKLVECFKISLIEEKIRQIFFTSKEARGTNLASICFYRAQSCYYIFNEKNLEKAKQYFFLDGRATEINVRIFDSDQSLKFYIRDVVYLLLSDNADLIERFAKIEGENYNARLKGGSLVPLIQALIREDFELFDKQLKISRNRAEKKDWKWMTPDLDALEGIRKKDIPKIEEAIMTLATKKHRYRNPEKIYNELLSIPALGYAKLAWLKGIEVEIDHPLIPKELLPVKPNSEYWEYDYMKMEDFK</sequence>
<evidence type="ECO:0000313" key="1">
    <source>
        <dbReference type="EMBL" id="KJZ05011.1"/>
    </source>
</evidence>
<dbReference type="InterPro" id="IPR029074">
    <property type="entry name" value="Imm49"/>
</dbReference>
<evidence type="ECO:0008006" key="3">
    <source>
        <dbReference type="Google" id="ProtNLM"/>
    </source>
</evidence>
<evidence type="ECO:0000313" key="2">
    <source>
        <dbReference type="Proteomes" id="UP000033452"/>
    </source>
</evidence>
<keyword evidence="2" id="KW-1185">Reference proteome</keyword>
<protein>
    <recommendedName>
        <fullName evidence="3">Immunity protein</fullName>
    </recommendedName>
</protein>
<dbReference type="OrthoDB" id="8605640at2"/>
<accession>A0A0F4QBG0</accession>
<proteinExistence type="predicted"/>
<name>A0A0F4QBG0_9GAMM</name>